<feature type="domain" description="UDENN" evidence="3">
    <location>
        <begin position="195"/>
        <end position="714"/>
    </location>
</feature>
<feature type="coiled-coil region" evidence="1">
    <location>
        <begin position="80"/>
        <end position="121"/>
    </location>
</feature>
<dbReference type="InterPro" id="IPR037516">
    <property type="entry name" value="Tripartite_DENN"/>
</dbReference>
<dbReference type="EMBL" id="GL870995">
    <property type="protein sequence ID" value="EGC37615.1"/>
    <property type="molecule type" value="Genomic_DNA"/>
</dbReference>
<dbReference type="STRING" id="5786.F0ZEM3"/>
<feature type="compositionally biased region" description="Polar residues" evidence="2">
    <location>
        <begin position="406"/>
        <end position="416"/>
    </location>
</feature>
<dbReference type="RefSeq" id="XP_003285876.1">
    <property type="nucleotide sequence ID" value="XM_003285828.1"/>
</dbReference>
<dbReference type="Proteomes" id="UP000001064">
    <property type="component" value="Unassembled WGS sequence"/>
</dbReference>
<dbReference type="PROSITE" id="PS50211">
    <property type="entry name" value="DENN"/>
    <property type="match status" value="1"/>
</dbReference>
<dbReference type="OrthoDB" id="6019893at2759"/>
<dbReference type="GeneID" id="10499501"/>
<feature type="region of interest" description="Disordered" evidence="2">
    <location>
        <begin position="384"/>
        <end position="416"/>
    </location>
</feature>
<feature type="compositionally biased region" description="Low complexity" evidence="2">
    <location>
        <begin position="386"/>
        <end position="405"/>
    </location>
</feature>
<evidence type="ECO:0000256" key="2">
    <source>
        <dbReference type="SAM" id="MobiDB-lite"/>
    </source>
</evidence>
<dbReference type="VEuPathDB" id="AmoebaDB:DICPUDRAFT_149772"/>
<dbReference type="PANTHER" id="PTHR15288">
    <property type="entry name" value="DENN DOMAIN-CONTAINING PROTEIN 2"/>
    <property type="match status" value="1"/>
</dbReference>
<dbReference type="InterPro" id="IPR051942">
    <property type="entry name" value="DENN_domain_containing_2"/>
</dbReference>
<keyword evidence="1" id="KW-0175">Coiled coil</keyword>
<dbReference type="InParanoid" id="F0ZEM3"/>
<reference evidence="5" key="1">
    <citation type="journal article" date="2011" name="Genome Biol.">
        <title>Comparative genomics of the social amoebae Dictyostelium discoideum and Dictyostelium purpureum.</title>
        <authorList>
            <consortium name="US DOE Joint Genome Institute (JGI-PGF)"/>
            <person name="Sucgang R."/>
            <person name="Kuo A."/>
            <person name="Tian X."/>
            <person name="Salerno W."/>
            <person name="Parikh A."/>
            <person name="Feasley C.L."/>
            <person name="Dalin E."/>
            <person name="Tu H."/>
            <person name="Huang E."/>
            <person name="Barry K."/>
            <person name="Lindquist E."/>
            <person name="Shapiro H."/>
            <person name="Bruce D."/>
            <person name="Schmutz J."/>
            <person name="Salamov A."/>
            <person name="Fey P."/>
            <person name="Gaudet P."/>
            <person name="Anjard C."/>
            <person name="Babu M.M."/>
            <person name="Basu S."/>
            <person name="Bushmanova Y."/>
            <person name="van der Wel H."/>
            <person name="Katoh-Kurasawa M."/>
            <person name="Dinh C."/>
            <person name="Coutinho P.M."/>
            <person name="Saito T."/>
            <person name="Elias M."/>
            <person name="Schaap P."/>
            <person name="Kay R.R."/>
            <person name="Henrissat B."/>
            <person name="Eichinger L."/>
            <person name="Rivero F."/>
            <person name="Putnam N.H."/>
            <person name="West C.M."/>
            <person name="Loomis W.F."/>
            <person name="Chisholm R.L."/>
            <person name="Shaulsky G."/>
            <person name="Strassmann J.E."/>
            <person name="Queller D.C."/>
            <person name="Kuspa A."/>
            <person name="Grigoriev I.V."/>
        </authorList>
    </citation>
    <scope>NUCLEOTIDE SEQUENCE [LARGE SCALE GENOMIC DNA]</scope>
    <source>
        <strain evidence="5">QSDP1</strain>
    </source>
</reference>
<evidence type="ECO:0000313" key="5">
    <source>
        <dbReference type="Proteomes" id="UP000001064"/>
    </source>
</evidence>
<dbReference type="Pfam" id="PF02141">
    <property type="entry name" value="DENN"/>
    <property type="match status" value="1"/>
</dbReference>
<protein>
    <recommendedName>
        <fullName evidence="3">UDENN domain-containing protein</fullName>
    </recommendedName>
</protein>
<dbReference type="KEGG" id="dpp:DICPUDRAFT_149772"/>
<dbReference type="eggNOG" id="KOG3569">
    <property type="taxonomic scope" value="Eukaryota"/>
</dbReference>
<dbReference type="InterPro" id="IPR043153">
    <property type="entry name" value="DENN_C"/>
</dbReference>
<dbReference type="OMA" id="HEIRITK"/>
<dbReference type="InterPro" id="IPR005113">
    <property type="entry name" value="uDENN_dom"/>
</dbReference>
<dbReference type="PANTHER" id="PTHR15288:SF26">
    <property type="entry name" value="DENN DOMAIN-CONTAINING PROTEIN"/>
    <property type="match status" value="1"/>
</dbReference>
<dbReference type="SMART" id="SM00799">
    <property type="entry name" value="DENN"/>
    <property type="match status" value="1"/>
</dbReference>
<dbReference type="Pfam" id="PF03456">
    <property type="entry name" value="uDENN"/>
    <property type="match status" value="1"/>
</dbReference>
<feature type="region of interest" description="Disordered" evidence="2">
    <location>
        <begin position="145"/>
        <end position="182"/>
    </location>
</feature>
<evidence type="ECO:0000256" key="1">
    <source>
        <dbReference type="SAM" id="Coils"/>
    </source>
</evidence>
<sequence length="730" mass="84174">MPDLDNSSNSSNSNIENINNNVTLSETITTTATAIDELKNSTETIEDSLSSININQTDGDLNSNNNMDKMDNSNNQTLINEHIVEEINSLQHKQEDFKEKIDELRNELDQEIKQDIQIQKELNNDLEKDIQEQVEINQNHIKVEHPQPQSQPQPPKIEETQPNPTINKTEINENNTSTEKNQQISTPTIFQNLYEHFIVVGLPADSNPKIGVSHRPELLFSYPKDKEVPPKVKEFCFPSGIVPQAIKRTPSRSNLNEMLFGQSYIHSPNHYFTFVLSSENPLYGICITKPELLQSIPNFFPQQPKLLEKAPSYISAPRCYCFLSKIPIFNIHFDALLYLLAQDRLITTTRELLSTEDELTRDGDQEQKLREKKDRELFNEREQNFIQQQQHQQQSIPPQSQSQQSGDSPLNTVDNISITNSDIDSEAEEDIKHLIDKQNLLDILKYYHQPFEIKSGQKLKLLFPNDSHPREYSIPKSKSVQELNALSISEWAVGGTFLNLSLENILRILGAVLLEQRVVFVCDNLATLSSCCFSMISLIHPLVWQGLFVPILPQNLLDYLEAPVPFVFGVSNFVKKNFDGLIVNVKTDKIIYNCPKQPPLIPEFHKLLNNLKDDRAVLVNQKNYNPVKNTKHQLEAVHKIFYIIQQYTQWLFKKIESQFITVNVNDSLEIEEFKQKFLSSVSDHNKDFIRMLLDTQHFNHFLNTNISLQQYQKQQEQKNENGNEIKNQTN</sequence>
<dbReference type="InterPro" id="IPR001194">
    <property type="entry name" value="cDENN_dom"/>
</dbReference>
<accession>F0ZEM3</accession>
<dbReference type="Gene3D" id="3.40.50.11500">
    <property type="match status" value="1"/>
</dbReference>
<dbReference type="SMART" id="SM00801">
    <property type="entry name" value="dDENN"/>
    <property type="match status" value="1"/>
</dbReference>
<gene>
    <name evidence="4" type="ORF">DICPUDRAFT_149772</name>
</gene>
<dbReference type="SMART" id="SM00800">
    <property type="entry name" value="uDENN"/>
    <property type="match status" value="1"/>
</dbReference>
<dbReference type="AlphaFoldDB" id="F0ZEM3"/>
<dbReference type="Gene3D" id="3.30.450.200">
    <property type="match status" value="1"/>
</dbReference>
<name>F0ZEM3_DICPU</name>
<keyword evidence="5" id="KW-1185">Reference proteome</keyword>
<evidence type="ECO:0000259" key="3">
    <source>
        <dbReference type="PROSITE" id="PS50211"/>
    </source>
</evidence>
<proteinExistence type="predicted"/>
<evidence type="ECO:0000313" key="4">
    <source>
        <dbReference type="EMBL" id="EGC37615.1"/>
    </source>
</evidence>
<feature type="compositionally biased region" description="Low complexity" evidence="2">
    <location>
        <begin position="163"/>
        <end position="181"/>
    </location>
</feature>
<organism evidence="4 5">
    <name type="scientific">Dictyostelium purpureum</name>
    <name type="common">Slime mold</name>
    <dbReference type="NCBI Taxonomy" id="5786"/>
    <lineage>
        <taxon>Eukaryota</taxon>
        <taxon>Amoebozoa</taxon>
        <taxon>Evosea</taxon>
        <taxon>Eumycetozoa</taxon>
        <taxon>Dictyostelia</taxon>
        <taxon>Dictyosteliales</taxon>
        <taxon>Dictyosteliaceae</taxon>
        <taxon>Dictyostelium</taxon>
    </lineage>
</organism>
<dbReference type="InterPro" id="IPR005112">
    <property type="entry name" value="dDENN_dom"/>
</dbReference>